<accession>A0A285F358</accession>
<evidence type="ECO:0000259" key="6">
    <source>
        <dbReference type="PROSITE" id="PS50123"/>
    </source>
</evidence>
<keyword evidence="4 7" id="KW-0808">Transferase</keyword>
<dbReference type="PIRSF" id="PIRSF000410">
    <property type="entry name" value="CheR"/>
    <property type="match status" value="1"/>
</dbReference>
<comment type="catalytic activity">
    <reaction evidence="1">
        <text>L-glutamyl-[protein] + S-adenosyl-L-methionine = [protein]-L-glutamate 5-O-methyl ester + S-adenosyl-L-homocysteine</text>
        <dbReference type="Rhea" id="RHEA:24452"/>
        <dbReference type="Rhea" id="RHEA-COMP:10208"/>
        <dbReference type="Rhea" id="RHEA-COMP:10311"/>
        <dbReference type="ChEBI" id="CHEBI:29973"/>
        <dbReference type="ChEBI" id="CHEBI:57856"/>
        <dbReference type="ChEBI" id="CHEBI:59789"/>
        <dbReference type="ChEBI" id="CHEBI:82795"/>
        <dbReference type="EC" id="2.1.1.80"/>
    </reaction>
</comment>
<evidence type="ECO:0000313" key="8">
    <source>
        <dbReference type="Proteomes" id="UP000219573"/>
    </source>
</evidence>
<dbReference type="InterPro" id="IPR022641">
    <property type="entry name" value="CheR_N"/>
</dbReference>
<dbReference type="InterPro" id="IPR029063">
    <property type="entry name" value="SAM-dependent_MTases_sf"/>
</dbReference>
<dbReference type="Proteomes" id="UP000219573">
    <property type="component" value="Unassembled WGS sequence"/>
</dbReference>
<feature type="domain" description="CheR-type methyltransferase" evidence="6">
    <location>
        <begin position="1"/>
        <end position="275"/>
    </location>
</feature>
<evidence type="ECO:0000256" key="4">
    <source>
        <dbReference type="ARBA" id="ARBA00022679"/>
    </source>
</evidence>
<dbReference type="InterPro" id="IPR000780">
    <property type="entry name" value="CheR_MeTrfase"/>
</dbReference>
<reference evidence="8" key="1">
    <citation type="submission" date="2017-09" db="EMBL/GenBank/DDBJ databases">
        <authorList>
            <person name="Varghese N."/>
            <person name="Submissions S."/>
        </authorList>
    </citation>
    <scope>NUCLEOTIDE SEQUENCE [LARGE SCALE GENOMIC DNA]</scope>
    <source>
        <strain evidence="8">MSL47</strain>
    </source>
</reference>
<evidence type="ECO:0000256" key="1">
    <source>
        <dbReference type="ARBA" id="ARBA00001541"/>
    </source>
</evidence>
<dbReference type="Gene3D" id="1.10.155.10">
    <property type="entry name" value="Chemotaxis receptor methyltransferase CheR, N-terminal domain"/>
    <property type="match status" value="1"/>
</dbReference>
<dbReference type="InterPro" id="IPR050903">
    <property type="entry name" value="Bact_Chemotaxis_MeTrfase"/>
</dbReference>
<keyword evidence="3 7" id="KW-0489">Methyltransferase</keyword>
<dbReference type="Pfam" id="PF03705">
    <property type="entry name" value="CheR_N"/>
    <property type="match status" value="1"/>
</dbReference>
<organism evidence="7 8">
    <name type="scientific">Orenia metallireducens</name>
    <dbReference type="NCBI Taxonomy" id="1413210"/>
    <lineage>
        <taxon>Bacteria</taxon>
        <taxon>Bacillati</taxon>
        <taxon>Bacillota</taxon>
        <taxon>Clostridia</taxon>
        <taxon>Halanaerobiales</taxon>
        <taxon>Halobacteroidaceae</taxon>
        <taxon>Orenia</taxon>
    </lineage>
</organism>
<dbReference type="PROSITE" id="PS50123">
    <property type="entry name" value="CHER"/>
    <property type="match status" value="1"/>
</dbReference>
<evidence type="ECO:0000256" key="3">
    <source>
        <dbReference type="ARBA" id="ARBA00022603"/>
    </source>
</evidence>
<dbReference type="Pfam" id="PF01739">
    <property type="entry name" value="CheR"/>
    <property type="match status" value="1"/>
</dbReference>
<dbReference type="InterPro" id="IPR026024">
    <property type="entry name" value="Chemotaxis_MeTrfase_CheR"/>
</dbReference>
<evidence type="ECO:0000256" key="2">
    <source>
        <dbReference type="ARBA" id="ARBA00012534"/>
    </source>
</evidence>
<sequence>MEPYQMSNQIFKDISQWIYKEIGLKLTEKKKAMVKARLTKRLIELKINSFEEYYQLAICCENEKCELINLLTTNVTKFFRENYHFRFLEERILPKLKSNSKQNKIRIWSAGCSSGEEAYSLAIVLNEFFTKGWDIKILATDINTDVLKKGARGIYSCCELDKLSPVLVDKYFKRLNSSGKSYYQVREGLRKQVIFKKLNLKQAKLYQINSSLDLIFCRNVFIYFDDNVKQEILNFFYNNLKERQYLFLGNSDSIDHIVHSDKKWNLVYPTTYQKL</sequence>
<dbReference type="InterPro" id="IPR036804">
    <property type="entry name" value="CheR_N_sf"/>
</dbReference>
<gene>
    <name evidence="7" type="ORF">SAMN06265827_101124</name>
</gene>
<dbReference type="Gene3D" id="3.40.50.150">
    <property type="entry name" value="Vaccinia Virus protein VP39"/>
    <property type="match status" value="1"/>
</dbReference>
<dbReference type="GO" id="GO:0008983">
    <property type="term" value="F:protein-glutamate O-methyltransferase activity"/>
    <property type="evidence" value="ECO:0007669"/>
    <property type="project" value="UniProtKB-EC"/>
</dbReference>
<dbReference type="GO" id="GO:0032259">
    <property type="term" value="P:methylation"/>
    <property type="evidence" value="ECO:0007669"/>
    <property type="project" value="UniProtKB-KW"/>
</dbReference>
<dbReference type="SUPFAM" id="SSF47757">
    <property type="entry name" value="Chemotaxis receptor methyltransferase CheR, N-terminal domain"/>
    <property type="match status" value="1"/>
</dbReference>
<evidence type="ECO:0000313" key="7">
    <source>
        <dbReference type="EMBL" id="SNY05712.1"/>
    </source>
</evidence>
<dbReference type="EC" id="2.1.1.80" evidence="2"/>
<evidence type="ECO:0000256" key="5">
    <source>
        <dbReference type="ARBA" id="ARBA00022691"/>
    </source>
</evidence>
<dbReference type="PANTHER" id="PTHR24422:SF19">
    <property type="entry name" value="CHEMOTAXIS PROTEIN METHYLTRANSFERASE"/>
    <property type="match status" value="1"/>
</dbReference>
<dbReference type="EMBL" id="OBDZ01000001">
    <property type="protein sequence ID" value="SNY05712.1"/>
    <property type="molecule type" value="Genomic_DNA"/>
</dbReference>
<dbReference type="PANTHER" id="PTHR24422">
    <property type="entry name" value="CHEMOTAXIS PROTEIN METHYLTRANSFERASE"/>
    <property type="match status" value="1"/>
</dbReference>
<keyword evidence="8" id="KW-1185">Reference proteome</keyword>
<dbReference type="PRINTS" id="PR00996">
    <property type="entry name" value="CHERMTFRASE"/>
</dbReference>
<dbReference type="SMART" id="SM00138">
    <property type="entry name" value="MeTrc"/>
    <property type="match status" value="1"/>
</dbReference>
<keyword evidence="5" id="KW-0949">S-adenosyl-L-methionine</keyword>
<dbReference type="SUPFAM" id="SSF53335">
    <property type="entry name" value="S-adenosyl-L-methionine-dependent methyltransferases"/>
    <property type="match status" value="1"/>
</dbReference>
<dbReference type="AlphaFoldDB" id="A0A285F358"/>
<proteinExistence type="predicted"/>
<dbReference type="InterPro" id="IPR022642">
    <property type="entry name" value="CheR_C"/>
</dbReference>
<protein>
    <recommendedName>
        <fullName evidence="2">protein-glutamate O-methyltransferase</fullName>
        <ecNumber evidence="2">2.1.1.80</ecNumber>
    </recommendedName>
</protein>
<name>A0A285F358_9FIRM</name>